<feature type="region of interest" description="Disordered" evidence="7">
    <location>
        <begin position="1"/>
        <end position="31"/>
    </location>
</feature>
<accession>A0AAE1DDX3</accession>
<dbReference type="GO" id="GO:0004519">
    <property type="term" value="F:endonuclease activity"/>
    <property type="evidence" value="ECO:0007669"/>
    <property type="project" value="UniProtKB-KW"/>
</dbReference>
<evidence type="ECO:0000256" key="1">
    <source>
        <dbReference type="ARBA" id="ARBA00022679"/>
    </source>
</evidence>
<comment type="caution">
    <text evidence="9">The sequence shown here is derived from an EMBL/GenBank/DDBJ whole genome shotgun (WGS) entry which is preliminary data.</text>
</comment>
<dbReference type="EMBL" id="JAWDGP010004182">
    <property type="protein sequence ID" value="KAK3766996.1"/>
    <property type="molecule type" value="Genomic_DNA"/>
</dbReference>
<dbReference type="InterPro" id="IPR041373">
    <property type="entry name" value="RT_RNaseH"/>
</dbReference>
<evidence type="ECO:0000256" key="4">
    <source>
        <dbReference type="ARBA" id="ARBA00022759"/>
    </source>
</evidence>
<dbReference type="CDD" id="cd09274">
    <property type="entry name" value="RNase_HI_RT_Ty3"/>
    <property type="match status" value="1"/>
</dbReference>
<feature type="domain" description="Reverse transcriptase RNase H-like" evidence="8">
    <location>
        <begin position="27"/>
        <end position="97"/>
    </location>
</feature>
<keyword evidence="3" id="KW-0540">Nuclease</keyword>
<dbReference type="InterPro" id="IPR043502">
    <property type="entry name" value="DNA/RNA_pol_sf"/>
</dbReference>
<dbReference type="GO" id="GO:0003964">
    <property type="term" value="F:RNA-directed DNA polymerase activity"/>
    <property type="evidence" value="ECO:0007669"/>
    <property type="project" value="UniProtKB-KW"/>
</dbReference>
<keyword evidence="6" id="KW-0695">RNA-directed DNA polymerase</keyword>
<dbReference type="SUPFAM" id="SSF56672">
    <property type="entry name" value="DNA/RNA polymerases"/>
    <property type="match status" value="1"/>
</dbReference>
<gene>
    <name evidence="9" type="ORF">RRG08_058911</name>
</gene>
<dbReference type="PANTHER" id="PTHR34072">
    <property type="entry name" value="ENZYMATIC POLYPROTEIN-RELATED"/>
    <property type="match status" value="1"/>
</dbReference>
<sequence length="115" mass="12418">MDRASGACVPDNANCADTEIDSTTSGPEQDLQIRTDASNDGIGAVLMQKHDGKPYPLSYGSKKLTAAEKNYSTIEKECLAIVWGVKKFELYLQGVPLEYIKGSQNVGADCMSRVV</sequence>
<keyword evidence="5" id="KW-0378">Hydrolase</keyword>
<evidence type="ECO:0000313" key="9">
    <source>
        <dbReference type="EMBL" id="KAK3766996.1"/>
    </source>
</evidence>
<proteinExistence type="predicted"/>
<keyword evidence="2" id="KW-0548">Nucleotidyltransferase</keyword>
<keyword evidence="10" id="KW-1185">Reference proteome</keyword>
<evidence type="ECO:0000259" key="8">
    <source>
        <dbReference type="Pfam" id="PF17917"/>
    </source>
</evidence>
<evidence type="ECO:0000256" key="2">
    <source>
        <dbReference type="ARBA" id="ARBA00022695"/>
    </source>
</evidence>
<keyword evidence="4" id="KW-0255">Endonuclease</keyword>
<dbReference type="Pfam" id="PF17917">
    <property type="entry name" value="RT_RNaseH"/>
    <property type="match status" value="1"/>
</dbReference>
<dbReference type="FunFam" id="3.10.20.370:FF:000001">
    <property type="entry name" value="Retrovirus-related Pol polyprotein from transposon 17.6-like protein"/>
    <property type="match status" value="1"/>
</dbReference>
<evidence type="ECO:0000313" key="10">
    <source>
        <dbReference type="Proteomes" id="UP001283361"/>
    </source>
</evidence>
<evidence type="ECO:0000256" key="5">
    <source>
        <dbReference type="ARBA" id="ARBA00022801"/>
    </source>
</evidence>
<evidence type="ECO:0000256" key="7">
    <source>
        <dbReference type="SAM" id="MobiDB-lite"/>
    </source>
</evidence>
<dbReference type="Gene3D" id="3.10.20.370">
    <property type="match status" value="1"/>
</dbReference>
<organism evidence="9 10">
    <name type="scientific">Elysia crispata</name>
    <name type="common">lettuce slug</name>
    <dbReference type="NCBI Taxonomy" id="231223"/>
    <lineage>
        <taxon>Eukaryota</taxon>
        <taxon>Metazoa</taxon>
        <taxon>Spiralia</taxon>
        <taxon>Lophotrochozoa</taxon>
        <taxon>Mollusca</taxon>
        <taxon>Gastropoda</taxon>
        <taxon>Heterobranchia</taxon>
        <taxon>Euthyneura</taxon>
        <taxon>Panpulmonata</taxon>
        <taxon>Sacoglossa</taxon>
        <taxon>Placobranchoidea</taxon>
        <taxon>Plakobranchidae</taxon>
        <taxon>Elysia</taxon>
    </lineage>
</organism>
<evidence type="ECO:0000256" key="3">
    <source>
        <dbReference type="ARBA" id="ARBA00022722"/>
    </source>
</evidence>
<dbReference type="PANTHER" id="PTHR34072:SF52">
    <property type="entry name" value="RIBONUCLEASE H"/>
    <property type="match status" value="1"/>
</dbReference>
<dbReference type="AlphaFoldDB" id="A0AAE1DDX3"/>
<evidence type="ECO:0000256" key="6">
    <source>
        <dbReference type="ARBA" id="ARBA00022918"/>
    </source>
</evidence>
<dbReference type="Proteomes" id="UP001283361">
    <property type="component" value="Unassembled WGS sequence"/>
</dbReference>
<protein>
    <recommendedName>
        <fullName evidence="8">Reverse transcriptase RNase H-like domain-containing protein</fullName>
    </recommendedName>
</protein>
<name>A0AAE1DDX3_9GAST</name>
<reference evidence="9" key="1">
    <citation type="journal article" date="2023" name="G3 (Bethesda)">
        <title>A reference genome for the long-term kleptoplast-retaining sea slug Elysia crispata morphotype clarki.</title>
        <authorList>
            <person name="Eastman K.E."/>
            <person name="Pendleton A.L."/>
            <person name="Shaikh M.A."/>
            <person name="Suttiyut T."/>
            <person name="Ogas R."/>
            <person name="Tomko P."/>
            <person name="Gavelis G."/>
            <person name="Widhalm J.R."/>
            <person name="Wisecaver J.H."/>
        </authorList>
    </citation>
    <scope>NUCLEOTIDE SEQUENCE</scope>
    <source>
        <strain evidence="9">ECLA1</strain>
    </source>
</reference>
<dbReference type="GO" id="GO:0016787">
    <property type="term" value="F:hydrolase activity"/>
    <property type="evidence" value="ECO:0007669"/>
    <property type="project" value="UniProtKB-KW"/>
</dbReference>
<keyword evidence="1" id="KW-0808">Transferase</keyword>